<proteinExistence type="inferred from homology"/>
<dbReference type="EMBL" id="CAWYQH010000024">
    <property type="protein sequence ID" value="CAK8675498.1"/>
    <property type="molecule type" value="Genomic_DNA"/>
</dbReference>
<sequence>MAEMENEQLSSVEPTQNDPLQAAKQDTKVNESSDDDGELEFETFSDKLNIEDDETIKKDDDDDLYVSVDDPDKHITTMETYITYRVMTKTTRSTFDECEFEVRRRYQDFVWLRENLIEDHPTFIIPPLPAKFVMKGMLDRFSSTFTETRCNALHKFLYRISKHPVVSFNDHFKTFLTSKEFSAARKQSFMSRVSGSLKWTKVQNPEFEEVLENVTIFGEKMGVADRIAERLLLEKRELITELREFAPTFTEWASSEDDVIEPIMQSVSSSLESCAEEAEKNVKAHELEFLPPLKEYALYADAVKQVLKKRDIFQSQFERCNEDLKRKKDEKDNLPKSDQSYSIGAMLGKNPELVREQKEEKLSQQIEELSIRREMLSDDLERANTNLRADLDRWNELKIKDVAELLSNFAQSQINYHNGCLSAWEGILPTMQDPEEKEEVMDPVT</sequence>
<keyword evidence="4" id="KW-0813">Transport</keyword>
<keyword evidence="7" id="KW-0446">Lipid-binding</keyword>
<gene>
    <name evidence="12" type="ORF">CVLEPA_LOCUS5075</name>
</gene>
<protein>
    <recommendedName>
        <fullName evidence="11">PX domain-containing protein</fullName>
    </recommendedName>
</protein>
<evidence type="ECO:0000313" key="12">
    <source>
        <dbReference type="EMBL" id="CAK8675498.1"/>
    </source>
</evidence>
<dbReference type="InterPro" id="IPR027267">
    <property type="entry name" value="AH/BAR_dom_sf"/>
</dbReference>
<keyword evidence="6" id="KW-0653">Protein transport</keyword>
<evidence type="ECO:0000256" key="7">
    <source>
        <dbReference type="ARBA" id="ARBA00023121"/>
    </source>
</evidence>
<evidence type="ECO:0000256" key="2">
    <source>
        <dbReference type="ARBA" id="ARBA00004496"/>
    </source>
</evidence>
<dbReference type="Gene3D" id="1.20.1270.60">
    <property type="entry name" value="Arfaptin homology (AH) domain/BAR domain"/>
    <property type="match status" value="1"/>
</dbReference>
<comment type="caution">
    <text evidence="12">The sequence shown here is derived from an EMBL/GenBank/DDBJ whole genome shotgun (WGS) entry which is preliminary data.</text>
</comment>
<evidence type="ECO:0000256" key="5">
    <source>
        <dbReference type="ARBA" id="ARBA00022490"/>
    </source>
</evidence>
<dbReference type="PANTHER" id="PTHR45949:SF2">
    <property type="entry name" value="SORTING NEXIN-4"/>
    <property type="match status" value="1"/>
</dbReference>
<dbReference type="PROSITE" id="PS50195">
    <property type="entry name" value="PX"/>
    <property type="match status" value="1"/>
</dbReference>
<feature type="coiled-coil region" evidence="9">
    <location>
        <begin position="359"/>
        <end position="397"/>
    </location>
</feature>
<evidence type="ECO:0000256" key="3">
    <source>
        <dbReference type="ARBA" id="ARBA00010883"/>
    </source>
</evidence>
<keyword evidence="13" id="KW-1185">Reference proteome</keyword>
<dbReference type="Pfam" id="PF00787">
    <property type="entry name" value="PX"/>
    <property type="match status" value="1"/>
</dbReference>
<evidence type="ECO:0000313" key="13">
    <source>
        <dbReference type="Proteomes" id="UP001642483"/>
    </source>
</evidence>
<feature type="region of interest" description="Disordered" evidence="10">
    <location>
        <begin position="325"/>
        <end position="349"/>
    </location>
</feature>
<evidence type="ECO:0000256" key="10">
    <source>
        <dbReference type="SAM" id="MobiDB-lite"/>
    </source>
</evidence>
<feature type="compositionally biased region" description="Polar residues" evidence="10">
    <location>
        <begin position="7"/>
        <end position="19"/>
    </location>
</feature>
<dbReference type="SMART" id="SM00312">
    <property type="entry name" value="PX"/>
    <property type="match status" value="1"/>
</dbReference>
<dbReference type="CDD" id="cd06860">
    <property type="entry name" value="PX_SNX7_30_like"/>
    <property type="match status" value="1"/>
</dbReference>
<feature type="compositionally biased region" description="Acidic residues" evidence="10">
    <location>
        <begin position="32"/>
        <end position="43"/>
    </location>
</feature>
<accession>A0ABP0FBM8</accession>
<dbReference type="Proteomes" id="UP001642483">
    <property type="component" value="Unassembled WGS sequence"/>
</dbReference>
<evidence type="ECO:0000256" key="6">
    <source>
        <dbReference type="ARBA" id="ARBA00022927"/>
    </source>
</evidence>
<dbReference type="SUPFAM" id="SSF64268">
    <property type="entry name" value="PX domain"/>
    <property type="match status" value="1"/>
</dbReference>
<organism evidence="12 13">
    <name type="scientific">Clavelina lepadiformis</name>
    <name type="common">Light-bulb sea squirt</name>
    <name type="synonym">Ascidia lepadiformis</name>
    <dbReference type="NCBI Taxonomy" id="159417"/>
    <lineage>
        <taxon>Eukaryota</taxon>
        <taxon>Metazoa</taxon>
        <taxon>Chordata</taxon>
        <taxon>Tunicata</taxon>
        <taxon>Ascidiacea</taxon>
        <taxon>Aplousobranchia</taxon>
        <taxon>Clavelinidae</taxon>
        <taxon>Clavelina</taxon>
    </lineage>
</organism>
<reference evidence="12 13" key="1">
    <citation type="submission" date="2024-02" db="EMBL/GenBank/DDBJ databases">
        <authorList>
            <person name="Daric V."/>
            <person name="Darras S."/>
        </authorList>
    </citation>
    <scope>NUCLEOTIDE SEQUENCE [LARGE SCALE GENOMIC DNA]</scope>
</reference>
<comment type="similarity">
    <text evidence="3">Belongs to the sorting nexin family.</text>
</comment>
<name>A0ABP0FBM8_CLALP</name>
<feature type="domain" description="PX" evidence="11">
    <location>
        <begin position="62"/>
        <end position="183"/>
    </location>
</feature>
<evidence type="ECO:0000256" key="1">
    <source>
        <dbReference type="ARBA" id="ARBA00004184"/>
    </source>
</evidence>
<evidence type="ECO:0000256" key="8">
    <source>
        <dbReference type="ARBA" id="ARBA00023136"/>
    </source>
</evidence>
<dbReference type="InterPro" id="IPR036871">
    <property type="entry name" value="PX_dom_sf"/>
</dbReference>
<dbReference type="PANTHER" id="PTHR45949">
    <property type="entry name" value="SORTING NEXIN-4"/>
    <property type="match status" value="1"/>
</dbReference>
<feature type="region of interest" description="Disordered" evidence="10">
    <location>
        <begin position="1"/>
        <end position="47"/>
    </location>
</feature>
<keyword evidence="9" id="KW-0175">Coiled coil</keyword>
<evidence type="ECO:0000259" key="11">
    <source>
        <dbReference type="PROSITE" id="PS50195"/>
    </source>
</evidence>
<evidence type="ECO:0000256" key="4">
    <source>
        <dbReference type="ARBA" id="ARBA00022448"/>
    </source>
</evidence>
<feature type="compositionally biased region" description="Basic and acidic residues" evidence="10">
    <location>
        <begin position="325"/>
        <end position="335"/>
    </location>
</feature>
<dbReference type="Pfam" id="PF09325">
    <property type="entry name" value="Vps5"/>
    <property type="match status" value="1"/>
</dbReference>
<keyword evidence="8" id="KW-0472">Membrane</keyword>
<dbReference type="InterPro" id="IPR015404">
    <property type="entry name" value="Vps5_C"/>
</dbReference>
<dbReference type="Gene3D" id="3.30.1520.10">
    <property type="entry name" value="Phox-like domain"/>
    <property type="match status" value="1"/>
</dbReference>
<dbReference type="InterPro" id="IPR001683">
    <property type="entry name" value="PX_dom"/>
</dbReference>
<evidence type="ECO:0000256" key="9">
    <source>
        <dbReference type="SAM" id="Coils"/>
    </source>
</evidence>
<comment type="subcellular location">
    <subcellularLocation>
        <location evidence="2">Cytoplasm</location>
    </subcellularLocation>
    <subcellularLocation>
        <location evidence="1">Endomembrane system</location>
        <topology evidence="1">Peripheral membrane protein</topology>
    </subcellularLocation>
</comment>
<keyword evidence="5" id="KW-0963">Cytoplasm</keyword>
<dbReference type="SUPFAM" id="SSF103657">
    <property type="entry name" value="BAR/IMD domain-like"/>
    <property type="match status" value="1"/>
</dbReference>